<dbReference type="PANTHER" id="PTHR30154">
    <property type="entry name" value="LEUCINE-RESPONSIVE REGULATORY PROTEIN"/>
    <property type="match status" value="1"/>
</dbReference>
<dbReference type="CDD" id="cd00090">
    <property type="entry name" value="HTH_ARSR"/>
    <property type="match status" value="1"/>
</dbReference>
<dbReference type="InterPro" id="IPR019885">
    <property type="entry name" value="Tscrpt_reg_HTH_AsnC-type_CS"/>
</dbReference>
<dbReference type="InterPro" id="IPR000485">
    <property type="entry name" value="AsnC-type_HTH_dom"/>
</dbReference>
<dbReference type="InterPro" id="IPR036390">
    <property type="entry name" value="WH_DNA-bd_sf"/>
</dbReference>
<dbReference type="PRINTS" id="PR00033">
    <property type="entry name" value="HTHASNC"/>
</dbReference>
<dbReference type="SUPFAM" id="SSF46785">
    <property type="entry name" value="Winged helix' DNA-binding domain"/>
    <property type="match status" value="1"/>
</dbReference>
<feature type="domain" description="HTH asnC-type" evidence="4">
    <location>
        <begin position="8"/>
        <end position="69"/>
    </location>
</feature>
<keyword evidence="6" id="KW-1185">Reference proteome</keyword>
<evidence type="ECO:0000256" key="1">
    <source>
        <dbReference type="ARBA" id="ARBA00023015"/>
    </source>
</evidence>
<evidence type="ECO:0000313" key="5">
    <source>
        <dbReference type="EMBL" id="GAA0962786.1"/>
    </source>
</evidence>
<dbReference type="Pfam" id="PF01037">
    <property type="entry name" value="AsnC_trans_reg"/>
    <property type="match status" value="1"/>
</dbReference>
<dbReference type="InterPro" id="IPR019888">
    <property type="entry name" value="Tscrpt_reg_AsnC-like"/>
</dbReference>
<organism evidence="5 6">
    <name type="scientific">Actinocorallia libanotica</name>
    <dbReference type="NCBI Taxonomy" id="46162"/>
    <lineage>
        <taxon>Bacteria</taxon>
        <taxon>Bacillati</taxon>
        <taxon>Actinomycetota</taxon>
        <taxon>Actinomycetes</taxon>
        <taxon>Streptosporangiales</taxon>
        <taxon>Thermomonosporaceae</taxon>
        <taxon>Actinocorallia</taxon>
    </lineage>
</organism>
<keyword evidence="3" id="KW-0804">Transcription</keyword>
<dbReference type="Proteomes" id="UP001500665">
    <property type="component" value="Unassembled WGS sequence"/>
</dbReference>
<name>A0ABP4C8L2_9ACTN</name>
<dbReference type="PANTHER" id="PTHR30154:SF34">
    <property type="entry name" value="TRANSCRIPTIONAL REGULATOR AZLB"/>
    <property type="match status" value="1"/>
</dbReference>
<comment type="caution">
    <text evidence="5">The sequence shown here is derived from an EMBL/GenBank/DDBJ whole genome shotgun (WGS) entry which is preliminary data.</text>
</comment>
<dbReference type="RefSeq" id="WP_344244117.1">
    <property type="nucleotide sequence ID" value="NZ_BAAAHH010000028.1"/>
</dbReference>
<protein>
    <submittedName>
        <fullName evidence="5">Lrp/AsnC ligand binding domain-containing protein</fullName>
    </submittedName>
</protein>
<evidence type="ECO:0000313" key="6">
    <source>
        <dbReference type="Proteomes" id="UP001500665"/>
    </source>
</evidence>
<evidence type="ECO:0000259" key="4">
    <source>
        <dbReference type="PROSITE" id="PS50956"/>
    </source>
</evidence>
<accession>A0ABP4C8L2</accession>
<gene>
    <name evidence="5" type="ORF">GCM10009550_57330</name>
</gene>
<dbReference type="PROSITE" id="PS50956">
    <property type="entry name" value="HTH_ASNC_2"/>
    <property type="match status" value="1"/>
</dbReference>
<proteinExistence type="predicted"/>
<reference evidence="6" key="1">
    <citation type="journal article" date="2019" name="Int. J. Syst. Evol. Microbiol.">
        <title>The Global Catalogue of Microorganisms (GCM) 10K type strain sequencing project: providing services to taxonomists for standard genome sequencing and annotation.</title>
        <authorList>
            <consortium name="The Broad Institute Genomics Platform"/>
            <consortium name="The Broad Institute Genome Sequencing Center for Infectious Disease"/>
            <person name="Wu L."/>
            <person name="Ma J."/>
        </authorList>
    </citation>
    <scope>NUCLEOTIDE SEQUENCE [LARGE SCALE GENOMIC DNA]</scope>
    <source>
        <strain evidence="6">JCM 10696</strain>
    </source>
</reference>
<dbReference type="EMBL" id="BAAAHH010000028">
    <property type="protein sequence ID" value="GAA0962786.1"/>
    <property type="molecule type" value="Genomic_DNA"/>
</dbReference>
<sequence length="179" mass="19507">MPDQPTTLDQLDIRLLRALADHPRAGFLELSRITGTSRVTVQARLERLEEAGVIRGHAPQVDLPKAGYPVLAFVTLQISQGALAEVADHLRALPAVLEAHATTGQDDLHCRLAAPSHEGLQEALLALNRIPAVVRTTSVIALSELVAPRVLPLLESVERPEPSRVPAFRRDARDARDVR</sequence>
<dbReference type="InterPro" id="IPR019887">
    <property type="entry name" value="Tscrpt_reg_AsnC/Lrp_C"/>
</dbReference>
<keyword evidence="2" id="KW-0238">DNA-binding</keyword>
<dbReference type="Gene3D" id="1.10.10.10">
    <property type="entry name" value="Winged helix-like DNA-binding domain superfamily/Winged helix DNA-binding domain"/>
    <property type="match status" value="1"/>
</dbReference>
<dbReference type="SMART" id="SM00344">
    <property type="entry name" value="HTH_ASNC"/>
    <property type="match status" value="1"/>
</dbReference>
<dbReference type="Pfam" id="PF13412">
    <property type="entry name" value="HTH_24"/>
    <property type="match status" value="1"/>
</dbReference>
<dbReference type="InterPro" id="IPR011008">
    <property type="entry name" value="Dimeric_a/b-barrel"/>
</dbReference>
<dbReference type="PROSITE" id="PS00519">
    <property type="entry name" value="HTH_ASNC_1"/>
    <property type="match status" value="1"/>
</dbReference>
<dbReference type="SUPFAM" id="SSF54909">
    <property type="entry name" value="Dimeric alpha+beta barrel"/>
    <property type="match status" value="1"/>
</dbReference>
<keyword evidence="1" id="KW-0805">Transcription regulation</keyword>
<dbReference type="InterPro" id="IPR011991">
    <property type="entry name" value="ArsR-like_HTH"/>
</dbReference>
<dbReference type="InterPro" id="IPR036388">
    <property type="entry name" value="WH-like_DNA-bd_sf"/>
</dbReference>
<dbReference type="Gene3D" id="3.30.70.920">
    <property type="match status" value="1"/>
</dbReference>
<evidence type="ECO:0000256" key="2">
    <source>
        <dbReference type="ARBA" id="ARBA00023125"/>
    </source>
</evidence>
<evidence type="ECO:0000256" key="3">
    <source>
        <dbReference type="ARBA" id="ARBA00023163"/>
    </source>
</evidence>